<evidence type="ECO:0000313" key="3">
    <source>
        <dbReference type="Proteomes" id="UP001301769"/>
    </source>
</evidence>
<comment type="caution">
    <text evidence="2">The sequence shown here is derived from an EMBL/GenBank/DDBJ whole genome shotgun (WGS) entry which is preliminary data.</text>
</comment>
<keyword evidence="1" id="KW-1133">Transmembrane helix</keyword>
<evidence type="ECO:0000313" key="2">
    <source>
        <dbReference type="EMBL" id="KAK4208610.1"/>
    </source>
</evidence>
<keyword evidence="3" id="KW-1185">Reference proteome</keyword>
<gene>
    <name evidence="2" type="ORF">QBC37DRAFT_296323</name>
</gene>
<sequence length="617" mass="67975">MSSAAGVYKGRWTDREHGSVLGMRVTLSSSSGQILLAAIALFVGICGLQSWSVCRLVLHQMRPKDKAGHEHPEVAGSGGTSYAIPASGHTVSANRDKSHSQSPVSQPWAISIILIALLNLSLWPIAALFSSQIARADYPVLVSSPNCGHYIDMDINSTDEYIQTCHSFSQTAGQNDSTSYSNSPLCRQFTTVMVPWQSDTNASCPFEQKMCLIGAAFGMDTGYLDSHDVFGINTPPDQRILYRRKTVCSPLIEDEPGHVGRRRGIEPGEEMILYYYGGDDSTIEVTFRVSTYAQRSPSGYTIRSKSGLENLKPELARPDADVALFLVVPGQIGYLGPVNDPVFSANRPAGTTGDAATVYLPDSIASVVACADQHQICNHPNPGPEGIMRCTPFNSRAGIMRLYPTMADIGLNDMQRGITYTFLHTIRATDMSYSVAGRDAESLLASRTLFDGVNVQLPDNQWTAEVSNWFSIGMVRLQLALLEYVTGPAADLIHRDEQEMDGSATLTRLDGLERIYENTCLLQKVGQFHLGEDYLTFNVLGLVLIVALGGLIVVSGLMLEVLVERLPRRGWGWKKREVWIQQDRLVTWRKLKEQKRTAWGIKVSSWSEESKGWLKES</sequence>
<accession>A0AAN6XZU2</accession>
<dbReference type="Proteomes" id="UP001301769">
    <property type="component" value="Unassembled WGS sequence"/>
</dbReference>
<dbReference type="AlphaFoldDB" id="A0AAN6XZU2"/>
<organism evidence="2 3">
    <name type="scientific">Rhypophila decipiens</name>
    <dbReference type="NCBI Taxonomy" id="261697"/>
    <lineage>
        <taxon>Eukaryota</taxon>
        <taxon>Fungi</taxon>
        <taxon>Dikarya</taxon>
        <taxon>Ascomycota</taxon>
        <taxon>Pezizomycotina</taxon>
        <taxon>Sordariomycetes</taxon>
        <taxon>Sordariomycetidae</taxon>
        <taxon>Sordariales</taxon>
        <taxon>Naviculisporaceae</taxon>
        <taxon>Rhypophila</taxon>
    </lineage>
</organism>
<feature type="transmembrane region" description="Helical" evidence="1">
    <location>
        <begin position="534"/>
        <end position="559"/>
    </location>
</feature>
<dbReference type="EMBL" id="MU858236">
    <property type="protein sequence ID" value="KAK4208610.1"/>
    <property type="molecule type" value="Genomic_DNA"/>
</dbReference>
<reference evidence="2" key="1">
    <citation type="journal article" date="2023" name="Mol. Phylogenet. Evol.">
        <title>Genome-scale phylogeny and comparative genomics of the fungal order Sordariales.</title>
        <authorList>
            <person name="Hensen N."/>
            <person name="Bonometti L."/>
            <person name="Westerberg I."/>
            <person name="Brannstrom I.O."/>
            <person name="Guillou S."/>
            <person name="Cros-Aarteil S."/>
            <person name="Calhoun S."/>
            <person name="Haridas S."/>
            <person name="Kuo A."/>
            <person name="Mondo S."/>
            <person name="Pangilinan J."/>
            <person name="Riley R."/>
            <person name="LaButti K."/>
            <person name="Andreopoulos B."/>
            <person name="Lipzen A."/>
            <person name="Chen C."/>
            <person name="Yan M."/>
            <person name="Daum C."/>
            <person name="Ng V."/>
            <person name="Clum A."/>
            <person name="Steindorff A."/>
            <person name="Ohm R.A."/>
            <person name="Martin F."/>
            <person name="Silar P."/>
            <person name="Natvig D.O."/>
            <person name="Lalanne C."/>
            <person name="Gautier V."/>
            <person name="Ament-Velasquez S.L."/>
            <person name="Kruys A."/>
            <person name="Hutchinson M.I."/>
            <person name="Powell A.J."/>
            <person name="Barry K."/>
            <person name="Miller A.N."/>
            <person name="Grigoriev I.V."/>
            <person name="Debuchy R."/>
            <person name="Gladieux P."/>
            <person name="Hiltunen Thoren M."/>
            <person name="Johannesson H."/>
        </authorList>
    </citation>
    <scope>NUCLEOTIDE SEQUENCE</scope>
    <source>
        <strain evidence="2">PSN293</strain>
    </source>
</reference>
<reference evidence="2" key="2">
    <citation type="submission" date="2023-05" db="EMBL/GenBank/DDBJ databases">
        <authorList>
            <consortium name="Lawrence Berkeley National Laboratory"/>
            <person name="Steindorff A."/>
            <person name="Hensen N."/>
            <person name="Bonometti L."/>
            <person name="Westerberg I."/>
            <person name="Brannstrom I.O."/>
            <person name="Guillou S."/>
            <person name="Cros-Aarteil S."/>
            <person name="Calhoun S."/>
            <person name="Haridas S."/>
            <person name="Kuo A."/>
            <person name="Mondo S."/>
            <person name="Pangilinan J."/>
            <person name="Riley R."/>
            <person name="Labutti K."/>
            <person name="Andreopoulos B."/>
            <person name="Lipzen A."/>
            <person name="Chen C."/>
            <person name="Yanf M."/>
            <person name="Daum C."/>
            <person name="Ng V."/>
            <person name="Clum A."/>
            <person name="Ohm R."/>
            <person name="Martin F."/>
            <person name="Silar P."/>
            <person name="Natvig D."/>
            <person name="Lalanne C."/>
            <person name="Gautier V."/>
            <person name="Ament-Velasquez S.L."/>
            <person name="Kruys A."/>
            <person name="Hutchinson M.I."/>
            <person name="Powell A.J."/>
            <person name="Barry K."/>
            <person name="Miller A.N."/>
            <person name="Grigoriev I.V."/>
            <person name="Debuchy R."/>
            <person name="Gladieux P."/>
            <person name="Thoren M.H."/>
            <person name="Johannesson H."/>
        </authorList>
    </citation>
    <scope>NUCLEOTIDE SEQUENCE</scope>
    <source>
        <strain evidence="2">PSN293</strain>
    </source>
</reference>
<feature type="transmembrane region" description="Helical" evidence="1">
    <location>
        <begin position="108"/>
        <end position="129"/>
    </location>
</feature>
<name>A0AAN6XZU2_9PEZI</name>
<evidence type="ECO:0000256" key="1">
    <source>
        <dbReference type="SAM" id="Phobius"/>
    </source>
</evidence>
<keyword evidence="1" id="KW-0472">Membrane</keyword>
<protein>
    <submittedName>
        <fullName evidence="2">Uncharacterized protein</fullName>
    </submittedName>
</protein>
<proteinExistence type="predicted"/>
<keyword evidence="1" id="KW-0812">Transmembrane</keyword>
<feature type="transmembrane region" description="Helical" evidence="1">
    <location>
        <begin position="34"/>
        <end position="58"/>
    </location>
</feature>